<name>A0A9X7VX93_9BACL</name>
<dbReference type="Pfam" id="PF07849">
    <property type="entry name" value="DUF1641"/>
    <property type="match status" value="1"/>
</dbReference>
<dbReference type="Proteomes" id="UP000663505">
    <property type="component" value="Chromosome"/>
</dbReference>
<evidence type="ECO:0000313" key="1">
    <source>
        <dbReference type="EMBL" id="QSO46689.1"/>
    </source>
</evidence>
<dbReference type="RefSeq" id="WP_206656054.1">
    <property type="nucleotide sequence ID" value="NZ_CP071182.1"/>
</dbReference>
<accession>A0A9X7VX93</accession>
<dbReference type="KEGG" id="afx:JZ786_19945"/>
<dbReference type="EMBL" id="CP071182">
    <property type="protein sequence ID" value="QSO46689.1"/>
    <property type="molecule type" value="Genomic_DNA"/>
</dbReference>
<reference evidence="1 2" key="1">
    <citation type="submission" date="2021-02" db="EMBL/GenBank/DDBJ databases">
        <title>Alicyclobacillus curvatus sp. nov. and Alicyclobacillus mengziensis sp. nov., two acidophilic bacteria isolated from acid mine drainage.</title>
        <authorList>
            <person name="Huang Y."/>
        </authorList>
    </citation>
    <scope>NUCLEOTIDE SEQUENCE [LARGE SCALE GENOMIC DNA]</scope>
    <source>
        <strain evidence="1 2">S30H14</strain>
    </source>
</reference>
<dbReference type="AlphaFoldDB" id="A0A9X7VX93"/>
<evidence type="ECO:0000313" key="2">
    <source>
        <dbReference type="Proteomes" id="UP000663505"/>
    </source>
</evidence>
<dbReference type="InterPro" id="IPR012440">
    <property type="entry name" value="DUF1641"/>
</dbReference>
<proteinExistence type="predicted"/>
<sequence length="157" mass="17126">MAQPTTNIKYIEFTSEEQDIMALKQLQAAVVERQEALERLLQVIQDLHESGIFDILHGLLVSKEKIAGILLEQILKPSVLGTVKNAMTAMGTVSKIDPNQLSTLTEALVSGLKAGQERLESNKKAGMFELAKALRDPGMNRALVLMLGFLQGLGQAL</sequence>
<dbReference type="PANTHER" id="PTHR38433:SF1">
    <property type="entry name" value="DUF1641 DOMAIN-CONTAINING PROTEIN"/>
    <property type="match status" value="1"/>
</dbReference>
<keyword evidence="2" id="KW-1185">Reference proteome</keyword>
<organism evidence="1 2">
    <name type="scientific">Alicyclobacillus mengziensis</name>
    <dbReference type="NCBI Taxonomy" id="2931921"/>
    <lineage>
        <taxon>Bacteria</taxon>
        <taxon>Bacillati</taxon>
        <taxon>Bacillota</taxon>
        <taxon>Bacilli</taxon>
        <taxon>Bacillales</taxon>
        <taxon>Alicyclobacillaceae</taxon>
        <taxon>Alicyclobacillus</taxon>
    </lineage>
</organism>
<dbReference type="PANTHER" id="PTHR38433">
    <property type="match status" value="1"/>
</dbReference>
<protein>
    <submittedName>
        <fullName evidence="1">DUF1641 domain-containing protein</fullName>
    </submittedName>
</protein>
<gene>
    <name evidence="1" type="ORF">JZ786_19945</name>
</gene>